<keyword evidence="2" id="KW-1185">Reference proteome</keyword>
<evidence type="ECO:0000313" key="2">
    <source>
        <dbReference type="Proteomes" id="UP000050525"/>
    </source>
</evidence>
<gene>
    <name evidence="1" type="ORF">Y1Q_0017299</name>
</gene>
<dbReference type="Proteomes" id="UP000050525">
    <property type="component" value="Unassembled WGS sequence"/>
</dbReference>
<sequence length="119" mass="13549">MIPPCLHGPRPGKRWPMGQPWLRDFRICCAAGLNRAEAVLFFHCWDPTAGNQLIFLWTNLLEIACFKVGQIHSESEACPLHLSARMWIVATWKYLNSQLEEKLQTEKVRDGGGVGRCID</sequence>
<evidence type="ECO:0000313" key="1">
    <source>
        <dbReference type="EMBL" id="KYO40350.1"/>
    </source>
</evidence>
<reference evidence="1 2" key="1">
    <citation type="journal article" date="2012" name="Genome Biol.">
        <title>Sequencing three crocodilian genomes to illuminate the evolution of archosaurs and amniotes.</title>
        <authorList>
            <person name="St John J.A."/>
            <person name="Braun E.L."/>
            <person name="Isberg S.R."/>
            <person name="Miles L.G."/>
            <person name="Chong A.Y."/>
            <person name="Gongora J."/>
            <person name="Dalzell P."/>
            <person name="Moran C."/>
            <person name="Bed'hom B."/>
            <person name="Abzhanov A."/>
            <person name="Burgess S.C."/>
            <person name="Cooksey A.M."/>
            <person name="Castoe T.A."/>
            <person name="Crawford N.G."/>
            <person name="Densmore L.D."/>
            <person name="Drew J.C."/>
            <person name="Edwards S.V."/>
            <person name="Faircloth B.C."/>
            <person name="Fujita M.K."/>
            <person name="Greenwold M.J."/>
            <person name="Hoffmann F.G."/>
            <person name="Howard J.M."/>
            <person name="Iguchi T."/>
            <person name="Janes D.E."/>
            <person name="Khan S.Y."/>
            <person name="Kohno S."/>
            <person name="de Koning A.J."/>
            <person name="Lance S.L."/>
            <person name="McCarthy F.M."/>
            <person name="McCormack J.E."/>
            <person name="Merchant M.E."/>
            <person name="Peterson D.G."/>
            <person name="Pollock D.D."/>
            <person name="Pourmand N."/>
            <person name="Raney B.J."/>
            <person name="Roessler K.A."/>
            <person name="Sanford J.R."/>
            <person name="Sawyer R.H."/>
            <person name="Schmidt C.J."/>
            <person name="Triplett E.W."/>
            <person name="Tuberville T.D."/>
            <person name="Venegas-Anaya M."/>
            <person name="Howard J.T."/>
            <person name="Jarvis E.D."/>
            <person name="Guillette L.J.Jr."/>
            <person name="Glenn T.C."/>
            <person name="Green R.E."/>
            <person name="Ray D.A."/>
        </authorList>
    </citation>
    <scope>NUCLEOTIDE SEQUENCE [LARGE SCALE GENOMIC DNA]</scope>
    <source>
        <strain evidence="1">KSC_2009_1</strain>
    </source>
</reference>
<comment type="caution">
    <text evidence="1">The sequence shown here is derived from an EMBL/GenBank/DDBJ whole genome shotgun (WGS) entry which is preliminary data.</text>
</comment>
<dbReference type="EMBL" id="AKHW03001945">
    <property type="protein sequence ID" value="KYO40350.1"/>
    <property type="molecule type" value="Genomic_DNA"/>
</dbReference>
<dbReference type="AlphaFoldDB" id="A0A151NUL5"/>
<name>A0A151NUL5_ALLMI</name>
<accession>A0A151NUL5</accession>
<organism evidence="1 2">
    <name type="scientific">Alligator mississippiensis</name>
    <name type="common">American alligator</name>
    <dbReference type="NCBI Taxonomy" id="8496"/>
    <lineage>
        <taxon>Eukaryota</taxon>
        <taxon>Metazoa</taxon>
        <taxon>Chordata</taxon>
        <taxon>Craniata</taxon>
        <taxon>Vertebrata</taxon>
        <taxon>Euteleostomi</taxon>
        <taxon>Archelosauria</taxon>
        <taxon>Archosauria</taxon>
        <taxon>Crocodylia</taxon>
        <taxon>Alligatoridae</taxon>
        <taxon>Alligatorinae</taxon>
        <taxon>Alligator</taxon>
    </lineage>
</organism>
<proteinExistence type="predicted"/>
<protein>
    <submittedName>
        <fullName evidence="1">Uncharacterized protein</fullName>
    </submittedName>
</protein>